<organism evidence="1 2">
    <name type="scientific">Methylobacterium variabile</name>
    <dbReference type="NCBI Taxonomy" id="298794"/>
    <lineage>
        <taxon>Bacteria</taxon>
        <taxon>Pseudomonadati</taxon>
        <taxon>Pseudomonadota</taxon>
        <taxon>Alphaproteobacteria</taxon>
        <taxon>Hyphomicrobiales</taxon>
        <taxon>Methylobacteriaceae</taxon>
        <taxon>Methylobacterium</taxon>
    </lineage>
</organism>
<reference evidence="1 2" key="1">
    <citation type="submission" date="2015-03" db="EMBL/GenBank/DDBJ databases">
        <title>Genome sequencing of Methylobacterium variabile DSM 16961.</title>
        <authorList>
            <person name="Chaudhry V."/>
            <person name="Patil P.B."/>
        </authorList>
    </citation>
    <scope>NUCLEOTIDE SEQUENCE [LARGE SCALE GENOMIC DNA]</scope>
    <source>
        <strain evidence="1 2">DSM 16961</strain>
    </source>
</reference>
<proteinExistence type="predicted"/>
<gene>
    <name evidence="1" type="ORF">VQ02_33590</name>
</gene>
<dbReference type="AlphaFoldDB" id="A0A0J6S0Z8"/>
<sequence length="93" mass="9804">MQEDAEAAALADRDKARDVARLAALGLAGDQIVHAAGRGAHHDSHGAEVIDLEGGEWRILGMDAATDRVVLAPASGQGHYALVRPEQIIRAPY</sequence>
<dbReference type="EMBL" id="LABY01000406">
    <property type="protein sequence ID" value="KMO27208.1"/>
    <property type="molecule type" value="Genomic_DNA"/>
</dbReference>
<evidence type="ECO:0000313" key="2">
    <source>
        <dbReference type="Proteomes" id="UP000035955"/>
    </source>
</evidence>
<protein>
    <submittedName>
        <fullName evidence="1">Uncharacterized protein</fullName>
    </submittedName>
</protein>
<evidence type="ECO:0000313" key="1">
    <source>
        <dbReference type="EMBL" id="KMO27208.1"/>
    </source>
</evidence>
<comment type="caution">
    <text evidence="1">The sequence shown here is derived from an EMBL/GenBank/DDBJ whole genome shotgun (WGS) entry which is preliminary data.</text>
</comment>
<dbReference type="Proteomes" id="UP000035955">
    <property type="component" value="Unassembled WGS sequence"/>
</dbReference>
<name>A0A0J6S0Z8_9HYPH</name>
<accession>A0A0J6S0Z8</accession>
<dbReference type="PATRIC" id="fig|298794.3.peg.5608"/>
<keyword evidence="2" id="KW-1185">Reference proteome</keyword>